<feature type="chain" id="PRO_5008447282" description="Metalloendopeptidase" evidence="11">
    <location>
        <begin position="18"/>
        <end position="281"/>
    </location>
</feature>
<gene>
    <name evidence="13" type="ORF">g.21366</name>
</gene>
<keyword evidence="7" id="KW-0865">Zymogen</keyword>
<dbReference type="InterPro" id="IPR024079">
    <property type="entry name" value="MetalloPept_cat_dom_sf"/>
</dbReference>
<evidence type="ECO:0000256" key="9">
    <source>
        <dbReference type="ARBA" id="ARBA00023180"/>
    </source>
</evidence>
<dbReference type="InterPro" id="IPR034035">
    <property type="entry name" value="Astacin-like_dom"/>
</dbReference>
<keyword evidence="8" id="KW-1015">Disulfide bond</keyword>
<reference evidence="13" key="1">
    <citation type="submission" date="2015-11" db="EMBL/GenBank/DDBJ databases">
        <title>De novo transcriptome assembly of four potential Pierce s Disease insect vectors from Arizona vineyards.</title>
        <authorList>
            <person name="Tassone E.E."/>
        </authorList>
    </citation>
    <scope>NUCLEOTIDE SEQUENCE</scope>
</reference>
<keyword evidence="6 10" id="KW-0482">Metalloprotease</keyword>
<feature type="binding site" evidence="10">
    <location>
        <position position="176"/>
    </location>
    <ligand>
        <name>Zn(2+)</name>
        <dbReference type="ChEBI" id="CHEBI:29105"/>
        <note>catalytic</note>
    </ligand>
</feature>
<evidence type="ECO:0000259" key="12">
    <source>
        <dbReference type="PROSITE" id="PS51864"/>
    </source>
</evidence>
<feature type="signal peptide" evidence="11">
    <location>
        <begin position="1"/>
        <end position="17"/>
    </location>
</feature>
<dbReference type="SUPFAM" id="SSF55486">
    <property type="entry name" value="Metalloproteases ('zincins'), catalytic domain"/>
    <property type="match status" value="1"/>
</dbReference>
<dbReference type="GO" id="GO:0008270">
    <property type="term" value="F:zinc ion binding"/>
    <property type="evidence" value="ECO:0007669"/>
    <property type="project" value="UniProtKB-UniRule"/>
</dbReference>
<organism evidence="13">
    <name type="scientific">Homalodisca liturata</name>
    <dbReference type="NCBI Taxonomy" id="320908"/>
    <lineage>
        <taxon>Eukaryota</taxon>
        <taxon>Metazoa</taxon>
        <taxon>Ecdysozoa</taxon>
        <taxon>Arthropoda</taxon>
        <taxon>Hexapoda</taxon>
        <taxon>Insecta</taxon>
        <taxon>Pterygota</taxon>
        <taxon>Neoptera</taxon>
        <taxon>Paraneoptera</taxon>
        <taxon>Hemiptera</taxon>
        <taxon>Auchenorrhyncha</taxon>
        <taxon>Membracoidea</taxon>
        <taxon>Cicadellidae</taxon>
        <taxon>Cicadellinae</taxon>
        <taxon>Proconiini</taxon>
        <taxon>Homalodisca</taxon>
    </lineage>
</organism>
<dbReference type="CDD" id="cd04280">
    <property type="entry name" value="ZnMc_astacin_like"/>
    <property type="match status" value="1"/>
</dbReference>
<feature type="binding site" evidence="10">
    <location>
        <position position="186"/>
    </location>
    <ligand>
        <name>Zn(2+)</name>
        <dbReference type="ChEBI" id="CHEBI:29105"/>
        <note>catalytic</note>
    </ligand>
</feature>
<keyword evidence="5 10" id="KW-0862">Zinc</keyword>
<keyword evidence="9" id="KW-0325">Glycoprotein</keyword>
<dbReference type="GO" id="GO:0006508">
    <property type="term" value="P:proteolysis"/>
    <property type="evidence" value="ECO:0007669"/>
    <property type="project" value="UniProtKB-KW"/>
</dbReference>
<dbReference type="PROSITE" id="PS51864">
    <property type="entry name" value="ASTACIN"/>
    <property type="match status" value="1"/>
</dbReference>
<name>A0A1B6HU16_9HEMI</name>
<feature type="active site" evidence="10">
    <location>
        <position position="177"/>
    </location>
</feature>
<protein>
    <recommendedName>
        <fullName evidence="11">Metalloendopeptidase</fullName>
        <ecNumber evidence="11">3.4.24.-</ecNumber>
    </recommendedName>
</protein>
<dbReference type="PRINTS" id="PR00480">
    <property type="entry name" value="ASTACIN"/>
</dbReference>
<dbReference type="Gene3D" id="3.40.390.10">
    <property type="entry name" value="Collagenase (Catalytic Domain)"/>
    <property type="match status" value="1"/>
</dbReference>
<evidence type="ECO:0000256" key="5">
    <source>
        <dbReference type="ARBA" id="ARBA00022833"/>
    </source>
</evidence>
<sequence>MMLILLSFLVGVSFCSSRSLEVAEDFKEYSDLNRDEERSETEKGAEWTDEWYPDPQQNIWELSGFFEGDIVEDDEDYQHRNGLLDTSYRWPRGVVPFDFSPEFNTSDKRIVYHAMNEIETKTCIDFRPRSRRDIDYVIIQDNRTKPGCYSSVGRKGNRQHVNLARPRCMKHGVIMHELLHALGLYHQQSASNRDQYVQINWQNIKEGRERNFCKYLPSTTSSFGVPYDYSSIMHYSAHAFSRNRQPTITPLKSGVEIGQRISLSPGDVAKLNIMYGCRTSG</sequence>
<dbReference type="FunFam" id="3.40.390.10:FF:000015">
    <property type="entry name" value="Meprin A subunit"/>
    <property type="match status" value="1"/>
</dbReference>
<accession>A0A1B6HU16</accession>
<dbReference type="PANTHER" id="PTHR10127">
    <property type="entry name" value="DISCOIDIN, CUB, EGF, LAMININ , AND ZINC METALLOPROTEASE DOMAIN CONTAINING"/>
    <property type="match status" value="1"/>
</dbReference>
<keyword evidence="4 10" id="KW-0378">Hydrolase</keyword>
<evidence type="ECO:0000256" key="10">
    <source>
        <dbReference type="PROSITE-ProRule" id="PRU01211"/>
    </source>
</evidence>
<keyword evidence="3 11" id="KW-0732">Signal</keyword>
<comment type="cofactor">
    <cofactor evidence="10 11">
        <name>Zn(2+)</name>
        <dbReference type="ChEBI" id="CHEBI:29105"/>
    </cofactor>
    <text evidence="10 11">Binds 1 zinc ion per subunit.</text>
</comment>
<dbReference type="InterPro" id="IPR001506">
    <property type="entry name" value="Peptidase_M12A"/>
</dbReference>
<dbReference type="PANTHER" id="PTHR10127:SF780">
    <property type="entry name" value="METALLOENDOPEPTIDASE"/>
    <property type="match status" value="1"/>
</dbReference>
<dbReference type="SMART" id="SM00235">
    <property type="entry name" value="ZnMc"/>
    <property type="match status" value="1"/>
</dbReference>
<keyword evidence="1 10" id="KW-0645">Protease</keyword>
<proteinExistence type="predicted"/>
<comment type="caution">
    <text evidence="10">Lacks conserved residue(s) required for the propagation of feature annotation.</text>
</comment>
<dbReference type="EMBL" id="GECU01029557">
    <property type="protein sequence ID" value="JAS78149.1"/>
    <property type="molecule type" value="Transcribed_RNA"/>
</dbReference>
<feature type="binding site" evidence="10">
    <location>
        <position position="180"/>
    </location>
    <ligand>
        <name>Zn(2+)</name>
        <dbReference type="ChEBI" id="CHEBI:29105"/>
        <note>catalytic</note>
    </ligand>
</feature>
<dbReference type="EC" id="3.4.24.-" evidence="11"/>
<dbReference type="InterPro" id="IPR006026">
    <property type="entry name" value="Peptidase_Metallo"/>
</dbReference>
<evidence type="ECO:0000313" key="13">
    <source>
        <dbReference type="EMBL" id="JAS78149.1"/>
    </source>
</evidence>
<keyword evidence="2 10" id="KW-0479">Metal-binding</keyword>
<dbReference type="Pfam" id="PF01400">
    <property type="entry name" value="Astacin"/>
    <property type="match status" value="1"/>
</dbReference>
<evidence type="ECO:0000256" key="1">
    <source>
        <dbReference type="ARBA" id="ARBA00022670"/>
    </source>
</evidence>
<feature type="domain" description="Peptidase M12A" evidence="12">
    <location>
        <begin position="81"/>
        <end position="278"/>
    </location>
</feature>
<evidence type="ECO:0000256" key="11">
    <source>
        <dbReference type="RuleBase" id="RU361183"/>
    </source>
</evidence>
<evidence type="ECO:0000256" key="8">
    <source>
        <dbReference type="ARBA" id="ARBA00023157"/>
    </source>
</evidence>
<dbReference type="GO" id="GO:0004222">
    <property type="term" value="F:metalloendopeptidase activity"/>
    <property type="evidence" value="ECO:0007669"/>
    <property type="project" value="UniProtKB-UniRule"/>
</dbReference>
<evidence type="ECO:0000256" key="7">
    <source>
        <dbReference type="ARBA" id="ARBA00023145"/>
    </source>
</evidence>
<evidence type="ECO:0000256" key="2">
    <source>
        <dbReference type="ARBA" id="ARBA00022723"/>
    </source>
</evidence>
<evidence type="ECO:0000256" key="6">
    <source>
        <dbReference type="ARBA" id="ARBA00023049"/>
    </source>
</evidence>
<evidence type="ECO:0000256" key="3">
    <source>
        <dbReference type="ARBA" id="ARBA00022729"/>
    </source>
</evidence>
<evidence type="ECO:0000256" key="4">
    <source>
        <dbReference type="ARBA" id="ARBA00022801"/>
    </source>
</evidence>
<dbReference type="AlphaFoldDB" id="A0A1B6HU16"/>